<dbReference type="GO" id="GO:0006284">
    <property type="term" value="P:base-excision repair"/>
    <property type="evidence" value="ECO:0007669"/>
    <property type="project" value="TreeGrafter"/>
</dbReference>
<dbReference type="EMBL" id="KV454434">
    <property type="protein sequence ID" value="ODQ78761.1"/>
    <property type="molecule type" value="Genomic_DNA"/>
</dbReference>
<sequence length="113" mass="12307">MDAANVRVNAQLLPNFKGKIVRVIGKIESIDQASGHALLSTSETSSPASQIHVQLPPTTEQELTAGKKYEIVGKTNDHDSSVRLLSIAELGDAFDLEVADKFVTYTHKLPDMF</sequence>
<dbReference type="GO" id="GO:0035861">
    <property type="term" value="C:site of double-strand break"/>
    <property type="evidence" value="ECO:0007669"/>
    <property type="project" value="TreeGrafter"/>
</dbReference>
<dbReference type="PANTHER" id="PTHR15114:SF1">
    <property type="entry name" value="REPLICATION PROTEIN A 14 KDA SUBUNIT"/>
    <property type="match status" value="1"/>
</dbReference>
<dbReference type="GO" id="GO:0006260">
    <property type="term" value="P:DNA replication"/>
    <property type="evidence" value="ECO:0007669"/>
    <property type="project" value="InterPro"/>
</dbReference>
<dbReference type="GeneID" id="30147211"/>
<dbReference type="SUPFAM" id="SSF50249">
    <property type="entry name" value="Nucleic acid-binding proteins"/>
    <property type="match status" value="1"/>
</dbReference>
<dbReference type="Gene3D" id="2.40.50.140">
    <property type="entry name" value="Nucleic acid-binding proteins"/>
    <property type="match status" value="1"/>
</dbReference>
<dbReference type="RefSeq" id="XP_018984089.1">
    <property type="nucleotide sequence ID" value="XM_019129358.1"/>
</dbReference>
<dbReference type="STRING" id="984486.A0A1E3QM50"/>
<dbReference type="PANTHER" id="PTHR15114">
    <property type="entry name" value="REPLICATION PROTEIN A3"/>
    <property type="match status" value="1"/>
</dbReference>
<dbReference type="GO" id="GO:0006298">
    <property type="term" value="P:mismatch repair"/>
    <property type="evidence" value="ECO:0007669"/>
    <property type="project" value="TreeGrafter"/>
</dbReference>
<dbReference type="InterPro" id="IPR012340">
    <property type="entry name" value="NA-bd_OB-fold"/>
</dbReference>
<comment type="similarity">
    <text evidence="2">Belongs to the replication factor A protein 3 family.</text>
</comment>
<dbReference type="Pfam" id="PF08661">
    <property type="entry name" value="Rep_fac-A_3"/>
    <property type="match status" value="1"/>
</dbReference>
<dbReference type="Proteomes" id="UP000094336">
    <property type="component" value="Unassembled WGS sequence"/>
</dbReference>
<dbReference type="OrthoDB" id="188186at2759"/>
<evidence type="ECO:0008006" key="6">
    <source>
        <dbReference type="Google" id="ProtNLM"/>
    </source>
</evidence>
<proteinExistence type="inferred from homology"/>
<dbReference type="GO" id="GO:0006289">
    <property type="term" value="P:nucleotide-excision repair"/>
    <property type="evidence" value="ECO:0007669"/>
    <property type="project" value="TreeGrafter"/>
</dbReference>
<evidence type="ECO:0000256" key="3">
    <source>
        <dbReference type="ARBA" id="ARBA00023242"/>
    </source>
</evidence>
<name>A0A1E3QM50_9ASCO</name>
<protein>
    <recommendedName>
        <fullName evidence="6">Replication factor A protein 3</fullName>
    </recommendedName>
</protein>
<dbReference type="GO" id="GO:0003684">
    <property type="term" value="F:damaged DNA binding"/>
    <property type="evidence" value="ECO:0007669"/>
    <property type="project" value="TreeGrafter"/>
</dbReference>
<evidence type="ECO:0000256" key="1">
    <source>
        <dbReference type="ARBA" id="ARBA00004123"/>
    </source>
</evidence>
<keyword evidence="3" id="KW-0539">Nucleus</keyword>
<dbReference type="GO" id="GO:0005662">
    <property type="term" value="C:DNA replication factor A complex"/>
    <property type="evidence" value="ECO:0007669"/>
    <property type="project" value="TreeGrafter"/>
</dbReference>
<accession>A0A1E3QM50</accession>
<evidence type="ECO:0000256" key="2">
    <source>
        <dbReference type="ARBA" id="ARBA00009761"/>
    </source>
</evidence>
<dbReference type="GO" id="GO:0003697">
    <property type="term" value="F:single-stranded DNA binding"/>
    <property type="evidence" value="ECO:0007669"/>
    <property type="project" value="TreeGrafter"/>
</dbReference>
<dbReference type="AlphaFoldDB" id="A0A1E3QM50"/>
<organism evidence="4 5">
    <name type="scientific">Babjeviella inositovora NRRL Y-12698</name>
    <dbReference type="NCBI Taxonomy" id="984486"/>
    <lineage>
        <taxon>Eukaryota</taxon>
        <taxon>Fungi</taxon>
        <taxon>Dikarya</taxon>
        <taxon>Ascomycota</taxon>
        <taxon>Saccharomycotina</taxon>
        <taxon>Pichiomycetes</taxon>
        <taxon>Serinales incertae sedis</taxon>
        <taxon>Babjeviella</taxon>
    </lineage>
</organism>
<reference evidence="5" key="1">
    <citation type="submission" date="2016-05" db="EMBL/GenBank/DDBJ databases">
        <title>Comparative genomics of biotechnologically important yeasts.</title>
        <authorList>
            <consortium name="DOE Joint Genome Institute"/>
            <person name="Riley R."/>
            <person name="Haridas S."/>
            <person name="Wolfe K.H."/>
            <person name="Lopes M.R."/>
            <person name="Hittinger C.T."/>
            <person name="Goker M."/>
            <person name="Salamov A."/>
            <person name="Wisecaver J."/>
            <person name="Long T.M."/>
            <person name="Aerts A.L."/>
            <person name="Barry K."/>
            <person name="Choi C."/>
            <person name="Clum A."/>
            <person name="Coughlan A.Y."/>
            <person name="Deshpande S."/>
            <person name="Douglass A.P."/>
            <person name="Hanson S.J."/>
            <person name="Klenk H.-P."/>
            <person name="Labutti K."/>
            <person name="Lapidus A."/>
            <person name="Lindquist E."/>
            <person name="Lipzen A."/>
            <person name="Meier-Kolthoff J.P."/>
            <person name="Ohm R.A."/>
            <person name="Otillar R.P."/>
            <person name="Pangilinan J."/>
            <person name="Peng Y."/>
            <person name="Rokas A."/>
            <person name="Rosa C.A."/>
            <person name="Scheuner C."/>
            <person name="Sibirny A.A."/>
            <person name="Slot J.C."/>
            <person name="Stielow J.B."/>
            <person name="Sun H."/>
            <person name="Kurtzman C.P."/>
            <person name="Blackwell M."/>
            <person name="Grigoriev I.V."/>
            <person name="Jeffries T.W."/>
        </authorList>
    </citation>
    <scope>NUCLEOTIDE SEQUENCE [LARGE SCALE GENOMIC DNA]</scope>
    <source>
        <strain evidence="5">NRRL Y-12698</strain>
    </source>
</reference>
<keyword evidence="5" id="KW-1185">Reference proteome</keyword>
<comment type="subcellular location">
    <subcellularLocation>
        <location evidence="1">Nucleus</location>
    </subcellularLocation>
</comment>
<dbReference type="GO" id="GO:0000724">
    <property type="term" value="P:double-strand break repair via homologous recombination"/>
    <property type="evidence" value="ECO:0007669"/>
    <property type="project" value="TreeGrafter"/>
</dbReference>
<gene>
    <name evidence="4" type="ORF">BABINDRAFT_162449</name>
</gene>
<evidence type="ECO:0000313" key="4">
    <source>
        <dbReference type="EMBL" id="ODQ78761.1"/>
    </source>
</evidence>
<evidence type="ECO:0000313" key="5">
    <source>
        <dbReference type="Proteomes" id="UP000094336"/>
    </source>
</evidence>
<dbReference type="InterPro" id="IPR013970">
    <property type="entry name" value="Rfa2"/>
</dbReference>